<evidence type="ECO:0000313" key="1">
    <source>
        <dbReference type="EMBL" id="MBX05755.1"/>
    </source>
</evidence>
<organism evidence="1">
    <name type="scientific">Rhizophora mucronata</name>
    <name type="common">Asiatic mangrove</name>
    <dbReference type="NCBI Taxonomy" id="61149"/>
    <lineage>
        <taxon>Eukaryota</taxon>
        <taxon>Viridiplantae</taxon>
        <taxon>Streptophyta</taxon>
        <taxon>Embryophyta</taxon>
        <taxon>Tracheophyta</taxon>
        <taxon>Spermatophyta</taxon>
        <taxon>Magnoliopsida</taxon>
        <taxon>eudicotyledons</taxon>
        <taxon>Gunneridae</taxon>
        <taxon>Pentapetalae</taxon>
        <taxon>rosids</taxon>
        <taxon>fabids</taxon>
        <taxon>Malpighiales</taxon>
        <taxon>Rhizophoraceae</taxon>
        <taxon>Rhizophora</taxon>
    </lineage>
</organism>
<dbReference type="EMBL" id="GGEC01025271">
    <property type="protein sequence ID" value="MBX05755.1"/>
    <property type="molecule type" value="Transcribed_RNA"/>
</dbReference>
<sequence length="18" mass="2105">MMELLASFHVLLILRQSC</sequence>
<accession>A0A2P2KJ43</accession>
<protein>
    <submittedName>
        <fullName evidence="1">Uncharacterized protein</fullName>
    </submittedName>
</protein>
<reference evidence="1" key="1">
    <citation type="submission" date="2018-02" db="EMBL/GenBank/DDBJ databases">
        <title>Rhizophora mucronata_Transcriptome.</title>
        <authorList>
            <person name="Meera S.P."/>
            <person name="Sreeshan A."/>
            <person name="Augustine A."/>
        </authorList>
    </citation>
    <scope>NUCLEOTIDE SEQUENCE</scope>
    <source>
        <tissue evidence="1">Leaf</tissue>
    </source>
</reference>
<dbReference type="AlphaFoldDB" id="A0A2P2KJ43"/>
<name>A0A2P2KJ43_RHIMU</name>
<proteinExistence type="predicted"/>